<evidence type="ECO:0000256" key="8">
    <source>
        <dbReference type="ARBA" id="ARBA00049551"/>
    </source>
</evidence>
<dbReference type="GO" id="GO:0016020">
    <property type="term" value="C:membrane"/>
    <property type="evidence" value="ECO:0007669"/>
    <property type="project" value="UniProtKB-SubCell"/>
</dbReference>
<evidence type="ECO:0000256" key="1">
    <source>
        <dbReference type="ARBA" id="ARBA00003257"/>
    </source>
</evidence>
<dbReference type="InterPro" id="IPR003945">
    <property type="entry name" value="NU5C-like"/>
</dbReference>
<protein>
    <recommendedName>
        <fullName evidence="3">NADH:ubiquinone reductase (H(+)-translocating)</fullName>
        <ecNumber evidence="3">7.1.1.2</ecNumber>
    </recommendedName>
    <alternativeName>
        <fullName evidence="7">NADH dehydrogenase subunit 5</fullName>
    </alternativeName>
</protein>
<evidence type="ECO:0000256" key="3">
    <source>
        <dbReference type="ARBA" id="ARBA00012944"/>
    </source>
</evidence>
<evidence type="ECO:0000256" key="4">
    <source>
        <dbReference type="ARBA" id="ARBA00022692"/>
    </source>
</evidence>
<feature type="transmembrane region" description="Helical" evidence="9">
    <location>
        <begin position="538"/>
        <end position="558"/>
    </location>
</feature>
<evidence type="ECO:0000256" key="9">
    <source>
        <dbReference type="SAM" id="Phobius"/>
    </source>
</evidence>
<dbReference type="GO" id="GO:0008137">
    <property type="term" value="F:NADH dehydrogenase (ubiquinone) activity"/>
    <property type="evidence" value="ECO:0007669"/>
    <property type="project" value="UniProtKB-EC"/>
</dbReference>
<reference evidence="11" key="2">
    <citation type="submission" date="2022-02" db="EMBL/GenBank/DDBJ databases">
        <authorList>
            <person name="Shu X.H."/>
            <person name="Li Z.K."/>
            <person name="Tang P."/>
            <person name="Chen X.X."/>
        </authorList>
    </citation>
    <scope>NUCLEOTIDE SEQUENCE</scope>
</reference>
<feature type="transmembrane region" description="Helical" evidence="9">
    <location>
        <begin position="47"/>
        <end position="72"/>
    </location>
</feature>
<dbReference type="PRINTS" id="PR01434">
    <property type="entry name" value="NADHDHGNASE5"/>
</dbReference>
<feature type="transmembrane region" description="Helical" evidence="9">
    <location>
        <begin position="7"/>
        <end position="27"/>
    </location>
</feature>
<evidence type="ECO:0000313" key="11">
    <source>
        <dbReference type="EMBL" id="UZT67596.1"/>
    </source>
</evidence>
<accession>A0A9E8JY87</accession>
<feature type="transmembrane region" description="Helical" evidence="9">
    <location>
        <begin position="473"/>
        <end position="490"/>
    </location>
</feature>
<evidence type="ECO:0000256" key="7">
    <source>
        <dbReference type="ARBA" id="ARBA00031027"/>
    </source>
</evidence>
<dbReference type="GO" id="GO:0015990">
    <property type="term" value="P:electron transport coupled proton transport"/>
    <property type="evidence" value="ECO:0007669"/>
    <property type="project" value="TreeGrafter"/>
</dbReference>
<dbReference type="EC" id="7.1.1.2" evidence="3"/>
<keyword evidence="6 9" id="KW-0472">Membrane</keyword>
<dbReference type="GO" id="GO:0042773">
    <property type="term" value="P:ATP synthesis coupled electron transport"/>
    <property type="evidence" value="ECO:0007669"/>
    <property type="project" value="InterPro"/>
</dbReference>
<keyword evidence="4 9" id="KW-0812">Transmembrane</keyword>
<feature type="transmembrane region" description="Helical" evidence="9">
    <location>
        <begin position="84"/>
        <end position="103"/>
    </location>
</feature>
<comment type="subcellular location">
    <subcellularLocation>
        <location evidence="2">Membrane</location>
        <topology evidence="2">Multi-pass membrane protein</topology>
    </subcellularLocation>
</comment>
<feature type="transmembrane region" description="Helical" evidence="9">
    <location>
        <begin position="235"/>
        <end position="256"/>
    </location>
</feature>
<feature type="transmembrane region" description="Helical" evidence="9">
    <location>
        <begin position="208"/>
        <end position="229"/>
    </location>
</feature>
<dbReference type="AlphaFoldDB" id="A0A9E8JY87"/>
<evidence type="ECO:0000259" key="10">
    <source>
        <dbReference type="Pfam" id="PF00361"/>
    </source>
</evidence>
<feature type="domain" description="NADH:quinone oxidoreductase/Mrp antiporter transmembrane" evidence="10">
    <location>
        <begin position="103"/>
        <end position="378"/>
    </location>
</feature>
<feature type="transmembrane region" description="Helical" evidence="9">
    <location>
        <begin position="148"/>
        <end position="168"/>
    </location>
</feature>
<dbReference type="InterPro" id="IPR001750">
    <property type="entry name" value="ND/Mrp_TM"/>
</dbReference>
<dbReference type="Pfam" id="PF00361">
    <property type="entry name" value="Proton_antipo_M"/>
    <property type="match status" value="1"/>
</dbReference>
<reference evidence="11" key="1">
    <citation type="journal article" date="2022" name="Genes (Basel)">
        <title>Novel Gene Rearrangements in the Mitochondrial Genomes of Cynipoid Wasps (Hymenoptera: Cynipoidea).</title>
        <authorList>
            <person name="Shu X."/>
            <person name="Li Z."/>
            <person name="Yuan R."/>
            <person name="Tang P."/>
            <person name="Chen X."/>
        </authorList>
    </citation>
    <scope>NUCLEOTIDE SEQUENCE</scope>
</reference>
<evidence type="ECO:0000256" key="2">
    <source>
        <dbReference type="ARBA" id="ARBA00004141"/>
    </source>
</evidence>
<comment type="function">
    <text evidence="1">Core subunit of the mitochondrial membrane respiratory chain NADH dehydrogenase (Complex I) that is believed to belong to the minimal assembly required for catalysis. Complex I functions in the transfer of electrons from NADH to the respiratory chain. The immediate electron acceptor for the enzyme is believed to be ubiquinone.</text>
</comment>
<dbReference type="EMBL" id="OM677834">
    <property type="protein sequence ID" value="UZT67596.1"/>
    <property type="molecule type" value="Genomic_DNA"/>
</dbReference>
<dbReference type="PANTHER" id="PTHR42829">
    <property type="entry name" value="NADH-UBIQUINONE OXIDOREDUCTASE CHAIN 5"/>
    <property type="match status" value="1"/>
</dbReference>
<comment type="catalytic activity">
    <reaction evidence="8">
        <text>a ubiquinone + NADH + 5 H(+)(in) = a ubiquinol + NAD(+) + 4 H(+)(out)</text>
        <dbReference type="Rhea" id="RHEA:29091"/>
        <dbReference type="Rhea" id="RHEA-COMP:9565"/>
        <dbReference type="Rhea" id="RHEA-COMP:9566"/>
        <dbReference type="ChEBI" id="CHEBI:15378"/>
        <dbReference type="ChEBI" id="CHEBI:16389"/>
        <dbReference type="ChEBI" id="CHEBI:17976"/>
        <dbReference type="ChEBI" id="CHEBI:57540"/>
        <dbReference type="ChEBI" id="CHEBI:57945"/>
        <dbReference type="EC" id="7.1.1.2"/>
    </reaction>
</comment>
<feature type="transmembrane region" description="Helical" evidence="9">
    <location>
        <begin position="447"/>
        <end position="466"/>
    </location>
</feature>
<dbReference type="PANTHER" id="PTHR42829:SF2">
    <property type="entry name" value="NADH-UBIQUINONE OXIDOREDUCTASE CHAIN 5"/>
    <property type="match status" value="1"/>
</dbReference>
<feature type="transmembrane region" description="Helical" evidence="9">
    <location>
        <begin position="174"/>
        <end position="196"/>
    </location>
</feature>
<organism evidence="11">
    <name type="scientific">Saphonecrus sp. ZJUH 20220015</name>
    <dbReference type="NCBI Taxonomy" id="2943460"/>
    <lineage>
        <taxon>Eukaryota</taxon>
        <taxon>Metazoa</taxon>
        <taxon>Ecdysozoa</taxon>
        <taxon>Arthropoda</taxon>
        <taxon>Hexapoda</taxon>
        <taxon>Insecta</taxon>
        <taxon>Pterygota</taxon>
        <taxon>Neoptera</taxon>
        <taxon>Endopterygota</taxon>
        <taxon>Hymenoptera</taxon>
        <taxon>Apocrita</taxon>
        <taxon>Proctotrupomorpha</taxon>
        <taxon>Cynipoidea</taxon>
        <taxon>Cynipidae</taxon>
        <taxon>Cynipinae</taxon>
        <taxon>Synergini</taxon>
        <taxon>Saphonecrus</taxon>
    </lineage>
</organism>
<gene>
    <name evidence="11" type="primary">nad5</name>
</gene>
<feature type="transmembrane region" description="Helical" evidence="9">
    <location>
        <begin position="330"/>
        <end position="352"/>
    </location>
</feature>
<feature type="transmembrane region" description="Helical" evidence="9">
    <location>
        <begin position="287"/>
        <end position="309"/>
    </location>
</feature>
<feature type="transmembrane region" description="Helical" evidence="9">
    <location>
        <begin position="372"/>
        <end position="394"/>
    </location>
</feature>
<geneLocation type="mitochondrion" evidence="11"/>
<proteinExistence type="predicted"/>
<keyword evidence="5 9" id="KW-1133">Transmembrane helix</keyword>
<evidence type="ECO:0000256" key="6">
    <source>
        <dbReference type="ARBA" id="ARBA00023136"/>
    </source>
</evidence>
<evidence type="ECO:0000256" key="5">
    <source>
        <dbReference type="ARBA" id="ARBA00022989"/>
    </source>
</evidence>
<sequence length="559" mass="66541">MIYNLYMYMLLIVSFFFFFMSNIFILIKKTLFIEWFIYSMNSCNFEFVMYLDWLTLMFVSVVMFISSMVMLYSKEYMLMDLKNIYFIMILMMFVMSMILMIISPNVMSIILGWDGLGLISYCLIIYYQNFNSYNSGMLTLMVNRIGDIMLLMMIFLMMNLGSWNLMFFEFFNYIFIYMFLIMIMTKSAQIPFSMWLPAAMAAPTPVSSLVHSSTLVTAGIYLLIRYNILFMYNNMSILIMIIGLITMLISSFNAMVEFDLKKIIAFSTLSQLGLMMMMLSLNLNEFVFFHLISHAMFKSLLFLCSGVMIHFMNGVQDIRFMGSLINEVPLIIMYFNISNLSLCGFPFFSGFYSKDLLYEMSLGITLNLSMIYLMYVCITFTMIYSFRLMFYLIINFNMNNSFLMKYDSLLMSVSMFLLFMMSICFGSIMNWMLFSCIVPVINFSIKLNLYFMMILSLMIFFIMNFIKLNLKLMFNKFINVMSLFFFLFKLKMEGNYPLFMFSMLLVKLNEIGWNEYYGKMMFKFVFNKVNKFYMSMFMNFYILMIMMFINMFMVYIILI</sequence>
<keyword evidence="11" id="KW-0496">Mitochondrion</keyword>
<feature type="transmembrane region" description="Helical" evidence="9">
    <location>
        <begin position="109"/>
        <end position="127"/>
    </location>
</feature>
<dbReference type="GO" id="GO:0003954">
    <property type="term" value="F:NADH dehydrogenase activity"/>
    <property type="evidence" value="ECO:0007669"/>
    <property type="project" value="TreeGrafter"/>
</dbReference>
<name>A0A9E8JY87_9HYME</name>
<feature type="transmembrane region" description="Helical" evidence="9">
    <location>
        <begin position="415"/>
        <end position="441"/>
    </location>
</feature>